<name>A0AAV5WFX3_9BILA</name>
<dbReference type="Gene3D" id="2.60.210.10">
    <property type="entry name" value="Apoptosis, Tumor Necrosis Factor Receptor Associated Protein 2, Chain A"/>
    <property type="match status" value="1"/>
</dbReference>
<protein>
    <recommendedName>
        <fullName evidence="3">MATH domain-containing protein</fullName>
    </recommendedName>
</protein>
<feature type="non-terminal residue" evidence="1">
    <location>
        <position position="1"/>
    </location>
</feature>
<accession>A0AAV5WFX3</accession>
<dbReference type="AlphaFoldDB" id="A0AAV5WFX3"/>
<dbReference type="EMBL" id="BTSY01000005">
    <property type="protein sequence ID" value="GMT28842.1"/>
    <property type="molecule type" value="Genomic_DNA"/>
</dbReference>
<dbReference type="InterPro" id="IPR002083">
    <property type="entry name" value="MATH/TRAF_dom"/>
</dbReference>
<sequence length="245" mass="27757">VETTMNSIEDHLTQSDNGEISEMVDCLLRESLLSKSREVAELKRELLATKQANEKLKSDLQSTTTSLQFVIAVKNKKIAELERKRDETPMALKPISHSTSPLLQHEGFWLIRTKFSGVNDLKRVVDASVISDPFHLEGLNWRIRMRRVSRAGKGASLAAYAEADHPTNPHSPHFRDWSCAVVMKFRLMSFKHTNDFIATSISLPAFLNQEKPASGAYLTAIEPLLTNDREFFKEDSLLLESYLKV</sequence>
<reference evidence="1" key="1">
    <citation type="submission" date="2023-10" db="EMBL/GenBank/DDBJ databases">
        <title>Genome assembly of Pristionchus species.</title>
        <authorList>
            <person name="Yoshida K."/>
            <person name="Sommer R.J."/>
        </authorList>
    </citation>
    <scope>NUCLEOTIDE SEQUENCE</scope>
    <source>
        <strain evidence="1">RS5133</strain>
    </source>
</reference>
<evidence type="ECO:0000313" key="1">
    <source>
        <dbReference type="EMBL" id="GMT28842.1"/>
    </source>
</evidence>
<keyword evidence="2" id="KW-1185">Reference proteome</keyword>
<evidence type="ECO:0000313" key="2">
    <source>
        <dbReference type="Proteomes" id="UP001432322"/>
    </source>
</evidence>
<evidence type="ECO:0008006" key="3">
    <source>
        <dbReference type="Google" id="ProtNLM"/>
    </source>
</evidence>
<dbReference type="InterPro" id="IPR008974">
    <property type="entry name" value="TRAF-like"/>
</dbReference>
<feature type="non-terminal residue" evidence="1">
    <location>
        <position position="245"/>
    </location>
</feature>
<organism evidence="1 2">
    <name type="scientific">Pristionchus fissidentatus</name>
    <dbReference type="NCBI Taxonomy" id="1538716"/>
    <lineage>
        <taxon>Eukaryota</taxon>
        <taxon>Metazoa</taxon>
        <taxon>Ecdysozoa</taxon>
        <taxon>Nematoda</taxon>
        <taxon>Chromadorea</taxon>
        <taxon>Rhabditida</taxon>
        <taxon>Rhabditina</taxon>
        <taxon>Diplogasteromorpha</taxon>
        <taxon>Diplogasteroidea</taxon>
        <taxon>Neodiplogasteridae</taxon>
        <taxon>Pristionchus</taxon>
    </lineage>
</organism>
<dbReference type="SUPFAM" id="SSF49599">
    <property type="entry name" value="TRAF domain-like"/>
    <property type="match status" value="1"/>
</dbReference>
<gene>
    <name evidence="1" type="ORF">PFISCL1PPCAC_20139</name>
</gene>
<dbReference type="Proteomes" id="UP001432322">
    <property type="component" value="Unassembled WGS sequence"/>
</dbReference>
<comment type="caution">
    <text evidence="1">The sequence shown here is derived from an EMBL/GenBank/DDBJ whole genome shotgun (WGS) entry which is preliminary data.</text>
</comment>
<dbReference type="CDD" id="cd00121">
    <property type="entry name" value="MATH"/>
    <property type="match status" value="1"/>
</dbReference>
<proteinExistence type="predicted"/>